<keyword evidence="4" id="KW-0964">Secreted</keyword>
<dbReference type="PANTHER" id="PTHR13874">
    <property type="entry name" value="ENDOTHELIN"/>
    <property type="match status" value="1"/>
</dbReference>
<keyword evidence="10" id="KW-0839">Vasoconstrictor</keyword>
<dbReference type="GO" id="GO:0006874">
    <property type="term" value="P:intracellular calcium ion homeostasis"/>
    <property type="evidence" value="ECO:0007669"/>
    <property type="project" value="TreeGrafter"/>
</dbReference>
<dbReference type="GO" id="GO:0031708">
    <property type="term" value="F:endothelin B receptor binding"/>
    <property type="evidence" value="ECO:0007669"/>
    <property type="project" value="TreeGrafter"/>
</dbReference>
<dbReference type="SMART" id="SM00272">
    <property type="entry name" value="END"/>
    <property type="match status" value="1"/>
</dbReference>
<evidence type="ECO:0000313" key="15">
    <source>
        <dbReference type="Ensembl" id="ENSLLTP00000005339.1"/>
    </source>
</evidence>
<reference evidence="15" key="1">
    <citation type="submission" date="2025-08" db="UniProtKB">
        <authorList>
            <consortium name="Ensembl"/>
        </authorList>
    </citation>
    <scope>IDENTIFICATION</scope>
</reference>
<dbReference type="GO" id="GO:0005179">
    <property type="term" value="F:hormone activity"/>
    <property type="evidence" value="ECO:0007669"/>
    <property type="project" value="TreeGrafter"/>
</dbReference>
<keyword evidence="6 13" id="KW-0732">Signal</keyword>
<evidence type="ECO:0000256" key="1">
    <source>
        <dbReference type="ARBA" id="ARBA00003023"/>
    </source>
</evidence>
<dbReference type="InterPro" id="IPR019764">
    <property type="entry name" value="Endothelin_toxin_CS"/>
</dbReference>
<dbReference type="PROSITE" id="PS00270">
    <property type="entry name" value="ENDOTHELIN"/>
    <property type="match status" value="1"/>
</dbReference>
<comment type="subcellular location">
    <subcellularLocation>
        <location evidence="2">Secreted</location>
    </subcellularLocation>
</comment>
<keyword evidence="7" id="KW-0838">Vasoactive</keyword>
<evidence type="ECO:0000256" key="3">
    <source>
        <dbReference type="ARBA" id="ARBA00010959"/>
    </source>
</evidence>
<feature type="signal peptide" evidence="13">
    <location>
        <begin position="1"/>
        <end position="17"/>
    </location>
</feature>
<evidence type="ECO:0000256" key="12">
    <source>
        <dbReference type="ARBA" id="ARBA00041850"/>
    </source>
</evidence>
<evidence type="ECO:0000259" key="14">
    <source>
        <dbReference type="SMART" id="SM00272"/>
    </source>
</evidence>
<dbReference type="InterPro" id="IPR020475">
    <property type="entry name" value="Endothelin"/>
</dbReference>
<evidence type="ECO:0000256" key="10">
    <source>
        <dbReference type="ARBA" id="ARBA00023322"/>
    </source>
</evidence>
<evidence type="ECO:0000256" key="4">
    <source>
        <dbReference type="ARBA" id="ARBA00022525"/>
    </source>
</evidence>
<evidence type="ECO:0000256" key="13">
    <source>
        <dbReference type="SAM" id="SignalP"/>
    </source>
</evidence>
<keyword evidence="8" id="KW-1015">Disulfide bond</keyword>
<keyword evidence="9" id="KW-1213">G-protein coupled receptor impairing toxin</keyword>
<reference evidence="15" key="2">
    <citation type="submission" date="2025-09" db="UniProtKB">
        <authorList>
            <consortium name="Ensembl"/>
        </authorList>
    </citation>
    <scope>IDENTIFICATION</scope>
</reference>
<protein>
    <recommendedName>
        <fullName evidence="11">Endothelin-3</fullName>
    </recommendedName>
    <alternativeName>
        <fullName evidence="12">Preproendothelin-3</fullName>
    </alternativeName>
</protein>
<dbReference type="GO" id="GO:0014826">
    <property type="term" value="P:vein smooth muscle contraction"/>
    <property type="evidence" value="ECO:0007669"/>
    <property type="project" value="TreeGrafter"/>
</dbReference>
<proteinExistence type="inferred from homology"/>
<keyword evidence="9" id="KW-0800">Toxin</keyword>
<keyword evidence="5" id="KW-0123">Cardiotoxin</keyword>
<evidence type="ECO:0000256" key="6">
    <source>
        <dbReference type="ARBA" id="ARBA00022729"/>
    </source>
</evidence>
<organism evidence="15 16">
    <name type="scientific">Laticauda laticaudata</name>
    <name type="common">Blue-ringed sea krait</name>
    <name type="synonym">Blue-lipped sea krait</name>
    <dbReference type="NCBI Taxonomy" id="8630"/>
    <lineage>
        <taxon>Eukaryota</taxon>
        <taxon>Metazoa</taxon>
        <taxon>Chordata</taxon>
        <taxon>Craniata</taxon>
        <taxon>Vertebrata</taxon>
        <taxon>Euteleostomi</taxon>
        <taxon>Lepidosauria</taxon>
        <taxon>Squamata</taxon>
        <taxon>Bifurcata</taxon>
        <taxon>Unidentata</taxon>
        <taxon>Episquamata</taxon>
        <taxon>Toxicofera</taxon>
        <taxon>Serpentes</taxon>
        <taxon>Colubroidea</taxon>
        <taxon>Elapidae</taxon>
        <taxon>Laticaudinae</taxon>
        <taxon>Laticauda</taxon>
    </lineage>
</organism>
<name>A0A8C5RM35_LATLA</name>
<evidence type="ECO:0000256" key="5">
    <source>
        <dbReference type="ARBA" id="ARBA00022582"/>
    </source>
</evidence>
<evidence type="ECO:0000256" key="7">
    <source>
        <dbReference type="ARBA" id="ARBA00022858"/>
    </source>
</evidence>
<dbReference type="PANTHER" id="PTHR13874:SF11">
    <property type="entry name" value="ENDOTHELIN-3"/>
    <property type="match status" value="1"/>
</dbReference>
<evidence type="ECO:0000313" key="16">
    <source>
        <dbReference type="Proteomes" id="UP000694406"/>
    </source>
</evidence>
<dbReference type="Pfam" id="PF00322">
    <property type="entry name" value="Endothelin"/>
    <property type="match status" value="1"/>
</dbReference>
<feature type="domain" description="Endothelin-like toxin" evidence="14">
    <location>
        <begin position="98"/>
        <end position="119"/>
    </location>
</feature>
<evidence type="ECO:0000256" key="8">
    <source>
        <dbReference type="ARBA" id="ARBA00023157"/>
    </source>
</evidence>
<evidence type="ECO:0000256" key="2">
    <source>
        <dbReference type="ARBA" id="ARBA00004613"/>
    </source>
</evidence>
<dbReference type="GeneTree" id="ENSGT00940000175291"/>
<accession>A0A8C5RM35</accession>
<dbReference type="PRINTS" id="PR00365">
    <property type="entry name" value="ENDOTHELIN"/>
</dbReference>
<comment type="function">
    <text evidence="1">Endothelins are endothelium-derived vasoconstrictor peptides.</text>
</comment>
<comment type="similarity">
    <text evidence="3">Belongs to the endothelin/sarafotoxin family.</text>
</comment>
<keyword evidence="16" id="KW-1185">Reference proteome</keyword>
<dbReference type="InterPro" id="IPR001928">
    <property type="entry name" value="Endothln-like_toxin"/>
</dbReference>
<dbReference type="GO" id="GO:0019229">
    <property type="term" value="P:regulation of vasoconstriction"/>
    <property type="evidence" value="ECO:0007669"/>
    <property type="project" value="InterPro"/>
</dbReference>
<dbReference type="Ensembl" id="ENSLLTT00000005550.1">
    <property type="protein sequence ID" value="ENSLLTP00000005339.1"/>
    <property type="gene ID" value="ENSLLTG00000004081.1"/>
</dbReference>
<feature type="chain" id="PRO_5034691980" description="Endothelin-3" evidence="13">
    <location>
        <begin position="18"/>
        <end position="218"/>
    </location>
</feature>
<dbReference type="AlphaFoldDB" id="A0A8C5RM35"/>
<dbReference type="GO" id="GO:0003100">
    <property type="term" value="P:regulation of systemic arterial blood pressure by endothelin"/>
    <property type="evidence" value="ECO:0007669"/>
    <property type="project" value="TreeGrafter"/>
</dbReference>
<evidence type="ECO:0000256" key="9">
    <source>
        <dbReference type="ARBA" id="ARBA00023259"/>
    </source>
</evidence>
<sequence>VLSGFWFLFLDLQSNLASFSPPPLPPCPPQFAGFSLSTSHPVLLSSVSKSNSTGLRFLGLSERVSKETSTEPGRLNSATSSKLDNMADLGEVHHRAKRCTCYTYKDKECVYYCHLDIIWINTPDQSILAISLSHLCPFGHPAQKVEVKRPLTLIGLPCTTFSSSSWGNGGTKNSVVACSLGCSANSVICLVCFKSVGKLRSWVYFTSLIRLTTCVCSC</sequence>
<evidence type="ECO:0000256" key="11">
    <source>
        <dbReference type="ARBA" id="ARBA00040198"/>
    </source>
</evidence>
<dbReference type="Proteomes" id="UP000694406">
    <property type="component" value="Unplaced"/>
</dbReference>
<dbReference type="GO" id="GO:0005615">
    <property type="term" value="C:extracellular space"/>
    <property type="evidence" value="ECO:0007669"/>
    <property type="project" value="TreeGrafter"/>
</dbReference>